<evidence type="ECO:0000313" key="2">
    <source>
        <dbReference type="EMBL" id="QIH78414.1"/>
    </source>
</evidence>
<keyword evidence="2" id="KW-0547">Nucleotide-binding</keyword>
<evidence type="ECO:0000259" key="1">
    <source>
        <dbReference type="Pfam" id="PF00005"/>
    </source>
</evidence>
<reference evidence="2" key="1">
    <citation type="journal article" date="2020" name="Antimicrob. Agents Chemother.">
        <title>The novel macrolide resistance genes mef(D), msr(F) and msr(H) are present on resistance islands in Macrococcus canis, Macrococcus caseolyticus and Staphylococcus aureus.</title>
        <authorList>
            <person name="Schwendener S."/>
            <person name="Dona V."/>
            <person name="Perreten V."/>
        </authorList>
    </citation>
    <scope>NUCLEOTIDE SEQUENCE</scope>
    <source>
        <strain evidence="2">Epi0076A</strain>
    </source>
</reference>
<dbReference type="Proteomes" id="UP000501122">
    <property type="component" value="Chromosome"/>
</dbReference>
<dbReference type="InterPro" id="IPR003439">
    <property type="entry name" value="ABC_transporter-like_ATP-bd"/>
</dbReference>
<organism evidence="2 3">
    <name type="scientific">Macrococcoides canis</name>
    <dbReference type="NCBI Taxonomy" id="1855823"/>
    <lineage>
        <taxon>Bacteria</taxon>
        <taxon>Bacillati</taxon>
        <taxon>Bacillota</taxon>
        <taxon>Bacilli</taxon>
        <taxon>Bacillales</taxon>
        <taxon>Staphylococcaceae</taxon>
        <taxon>Macrococcoides</taxon>
    </lineage>
</organism>
<accession>A0AAE6X1V9</accession>
<protein>
    <submittedName>
        <fullName evidence="2">ATP-binding cassette domain-containing protein</fullName>
    </submittedName>
</protein>
<dbReference type="Gene3D" id="3.40.50.300">
    <property type="entry name" value="P-loop containing nucleotide triphosphate hydrolases"/>
    <property type="match status" value="1"/>
</dbReference>
<dbReference type="InterPro" id="IPR027417">
    <property type="entry name" value="P-loop_NTPase"/>
</dbReference>
<name>A0AAE6X1V9_9STAP</name>
<feature type="domain" description="ABC transporter" evidence="1">
    <location>
        <begin position="23"/>
        <end position="44"/>
    </location>
</feature>
<dbReference type="GO" id="GO:0016887">
    <property type="term" value="F:ATP hydrolysis activity"/>
    <property type="evidence" value="ECO:0007669"/>
    <property type="project" value="InterPro"/>
</dbReference>
<keyword evidence="2" id="KW-0067">ATP-binding</keyword>
<proteinExistence type="predicted"/>
<sequence length="45" mass="5116">MHYHQLHNIHKQVKDTTLFKIDQLKINQGDKIGLIGKNGCGKSTN</sequence>
<dbReference type="AlphaFoldDB" id="A0AAE6X1V9"/>
<dbReference type="Pfam" id="PF00005">
    <property type="entry name" value="ABC_tran"/>
    <property type="match status" value="1"/>
</dbReference>
<dbReference type="SUPFAM" id="SSF52540">
    <property type="entry name" value="P-loop containing nucleoside triphosphate hydrolases"/>
    <property type="match status" value="1"/>
</dbReference>
<dbReference type="EMBL" id="CP047363">
    <property type="protein sequence ID" value="QIH78414.1"/>
    <property type="molecule type" value="Genomic_DNA"/>
</dbReference>
<dbReference type="GO" id="GO:0005524">
    <property type="term" value="F:ATP binding"/>
    <property type="evidence" value="ECO:0007669"/>
    <property type="project" value="UniProtKB-KW"/>
</dbReference>
<dbReference type="RefSeq" id="WP_164953498.1">
    <property type="nucleotide sequence ID" value="NZ_CP047363.1"/>
</dbReference>
<evidence type="ECO:0000313" key="3">
    <source>
        <dbReference type="Proteomes" id="UP000501122"/>
    </source>
</evidence>
<gene>
    <name evidence="2" type="ORF">GTN30_06980</name>
</gene>